<evidence type="ECO:0000256" key="3">
    <source>
        <dbReference type="ARBA" id="ARBA00023242"/>
    </source>
</evidence>
<organism evidence="5 6">
    <name type="scientific">Elsinoe batatas</name>
    <dbReference type="NCBI Taxonomy" id="2601811"/>
    <lineage>
        <taxon>Eukaryota</taxon>
        <taxon>Fungi</taxon>
        <taxon>Dikarya</taxon>
        <taxon>Ascomycota</taxon>
        <taxon>Pezizomycotina</taxon>
        <taxon>Dothideomycetes</taxon>
        <taxon>Dothideomycetidae</taxon>
        <taxon>Myriangiales</taxon>
        <taxon>Elsinoaceae</taxon>
        <taxon>Elsinoe</taxon>
    </lineage>
</organism>
<dbReference type="GO" id="GO:0008270">
    <property type="term" value="F:zinc ion binding"/>
    <property type="evidence" value="ECO:0007669"/>
    <property type="project" value="InterPro"/>
</dbReference>
<dbReference type="GO" id="GO:0005634">
    <property type="term" value="C:nucleus"/>
    <property type="evidence" value="ECO:0007669"/>
    <property type="project" value="TreeGrafter"/>
</dbReference>
<evidence type="ECO:0000256" key="1">
    <source>
        <dbReference type="ARBA" id="ARBA00023015"/>
    </source>
</evidence>
<dbReference type="EMBL" id="JAESVG020000001">
    <property type="protein sequence ID" value="KAG8631659.1"/>
    <property type="molecule type" value="Genomic_DNA"/>
</dbReference>
<protein>
    <recommendedName>
        <fullName evidence="4">Xylanolytic transcriptional activator regulatory domain-containing protein</fullName>
    </recommendedName>
</protein>
<keyword evidence="1" id="KW-0805">Transcription regulation</keyword>
<comment type="caution">
    <text evidence="5">The sequence shown here is derived from an EMBL/GenBank/DDBJ whole genome shotgun (WGS) entry which is preliminary data.</text>
</comment>
<dbReference type="Pfam" id="PF04082">
    <property type="entry name" value="Fungal_trans"/>
    <property type="match status" value="1"/>
</dbReference>
<dbReference type="PANTHER" id="PTHR47424">
    <property type="entry name" value="REGULATORY PROTEIN GAL4"/>
    <property type="match status" value="1"/>
</dbReference>
<gene>
    <name evidence="5" type="ORF">KVT40_000799</name>
</gene>
<dbReference type="GO" id="GO:0000435">
    <property type="term" value="P:positive regulation of transcription from RNA polymerase II promoter by galactose"/>
    <property type="evidence" value="ECO:0007669"/>
    <property type="project" value="TreeGrafter"/>
</dbReference>
<dbReference type="CDD" id="cd12148">
    <property type="entry name" value="fungal_TF_MHR"/>
    <property type="match status" value="1"/>
</dbReference>
<dbReference type="GO" id="GO:0006351">
    <property type="term" value="P:DNA-templated transcription"/>
    <property type="evidence" value="ECO:0007669"/>
    <property type="project" value="InterPro"/>
</dbReference>
<dbReference type="GO" id="GO:0000981">
    <property type="term" value="F:DNA-binding transcription factor activity, RNA polymerase II-specific"/>
    <property type="evidence" value="ECO:0007669"/>
    <property type="project" value="TreeGrafter"/>
</dbReference>
<keyword evidence="2" id="KW-0804">Transcription</keyword>
<evidence type="ECO:0000313" key="6">
    <source>
        <dbReference type="Proteomes" id="UP000809789"/>
    </source>
</evidence>
<keyword evidence="3" id="KW-0539">Nucleus</keyword>
<evidence type="ECO:0000256" key="2">
    <source>
        <dbReference type="ARBA" id="ARBA00023163"/>
    </source>
</evidence>
<accession>A0A8K0LAR3</accession>
<sequence>MLLVYLGDTAALSFLQFLRKTLRHYAGPSPFTESQNKHTLLELPAKRPNGDQATDDLTHDEKIELVRIFRDASSGFLYLHTDEEISNMLVASELISPAPDELRSLPNDNSDATLYIMIAIGALCRSSSEVDEQIAARYLSLAQKDVFRDMLHDPSLDMVINFLLLSYAMLCACRRNTAFMYVGIASQAARILGLHVPQLYHTLPVEARNVRTRVWKCLKIMDVQCNAILGRPGSTLRPQTPHQACVQEPHAAYRALILDANYDCCLALEDIYRTTIDHGSLSIDVAERFLLILRHWIQDLPEELRETVRGTTGLDVQDGQRELALGKIHIASSYYFGVIFITRQFLVKEVTKQLRDKHVLEDTTAPIPDDDTTSHKLAQVCLDAAVCNIQTSSKAAKAGILLGNMSFLAAWQFSAALSLGFSQMVPLGINQPEISTTFASCKHVLRQLSTLSPQAQRYLELLARFGEAIEAYHTDAAVSQQPQRSEYLEQIFSVDVGSGSASRLGSGGRSPAAASNMVDGTADASLTMEDEFQFPELGQDIDWKMGNDDFGYALHWDLPADFYE</sequence>
<evidence type="ECO:0000259" key="4">
    <source>
        <dbReference type="Pfam" id="PF04082"/>
    </source>
</evidence>
<dbReference type="InterPro" id="IPR007219">
    <property type="entry name" value="XnlR_reg_dom"/>
</dbReference>
<dbReference type="PANTHER" id="PTHR47424:SF9">
    <property type="entry name" value="TAH-2"/>
    <property type="match status" value="1"/>
</dbReference>
<dbReference type="Proteomes" id="UP000809789">
    <property type="component" value="Unassembled WGS sequence"/>
</dbReference>
<keyword evidence="6" id="KW-1185">Reference proteome</keyword>
<feature type="domain" description="Xylanolytic transcriptional activator regulatory" evidence="4">
    <location>
        <begin position="108"/>
        <end position="233"/>
    </location>
</feature>
<dbReference type="InterPro" id="IPR051127">
    <property type="entry name" value="Fungal_SecMet_Regulators"/>
</dbReference>
<proteinExistence type="predicted"/>
<dbReference type="OrthoDB" id="4064873at2759"/>
<evidence type="ECO:0000313" key="5">
    <source>
        <dbReference type="EMBL" id="KAG8631659.1"/>
    </source>
</evidence>
<dbReference type="GO" id="GO:0000978">
    <property type="term" value="F:RNA polymerase II cis-regulatory region sequence-specific DNA binding"/>
    <property type="evidence" value="ECO:0007669"/>
    <property type="project" value="TreeGrafter"/>
</dbReference>
<dbReference type="AlphaFoldDB" id="A0A8K0LAR3"/>
<name>A0A8K0LAR3_9PEZI</name>
<reference evidence="5" key="1">
    <citation type="submission" date="2021-07" db="EMBL/GenBank/DDBJ databases">
        <title>Elsinoe batatas strain:CRI-CJ2 Genome sequencing and assembly.</title>
        <authorList>
            <person name="Huang L."/>
        </authorList>
    </citation>
    <scope>NUCLEOTIDE SEQUENCE</scope>
    <source>
        <strain evidence="5">CRI-CJ2</strain>
    </source>
</reference>